<evidence type="ECO:0000313" key="1">
    <source>
        <dbReference type="EnsemblPlants" id="TuG1812G0200002744.01.T01.cds374238"/>
    </source>
</evidence>
<dbReference type="Pfam" id="PF08284">
    <property type="entry name" value="RVP_2"/>
    <property type="match status" value="1"/>
</dbReference>
<dbReference type="PANTHER" id="PTHR15503">
    <property type="entry name" value="LDOC1 RELATED"/>
    <property type="match status" value="1"/>
</dbReference>
<sequence length="135" mass="14723">MTPTPLNNPMVVETPGAEMRDKIGCKGVGIVINGVDFLADLIVLRSQGLDVILGMNWLIKHQGLLDCANRTVTVTNDQGVEVKFSSNRSSAQANQVNCLTEVGLEQVPVVCEYPDVFPDELPGMPPDRDIEFIIE</sequence>
<evidence type="ECO:0000313" key="2">
    <source>
        <dbReference type="Proteomes" id="UP000015106"/>
    </source>
</evidence>
<dbReference type="InterPro" id="IPR032567">
    <property type="entry name" value="RTL1-rel"/>
</dbReference>
<protein>
    <submittedName>
        <fullName evidence="1">Uncharacterized protein</fullName>
    </submittedName>
</protein>
<keyword evidence="2" id="KW-1185">Reference proteome</keyword>
<dbReference type="Proteomes" id="UP000015106">
    <property type="component" value="Chromosome 2"/>
</dbReference>
<reference evidence="1" key="2">
    <citation type="submission" date="2018-03" db="EMBL/GenBank/DDBJ databases">
        <title>The Triticum urartu genome reveals the dynamic nature of wheat genome evolution.</title>
        <authorList>
            <person name="Ling H."/>
            <person name="Ma B."/>
            <person name="Shi X."/>
            <person name="Liu H."/>
            <person name="Dong L."/>
            <person name="Sun H."/>
            <person name="Cao Y."/>
            <person name="Gao Q."/>
            <person name="Zheng S."/>
            <person name="Li Y."/>
            <person name="Yu Y."/>
            <person name="Du H."/>
            <person name="Qi M."/>
            <person name="Li Y."/>
            <person name="Yu H."/>
            <person name="Cui Y."/>
            <person name="Wang N."/>
            <person name="Chen C."/>
            <person name="Wu H."/>
            <person name="Zhao Y."/>
            <person name="Zhang J."/>
            <person name="Li Y."/>
            <person name="Zhou W."/>
            <person name="Zhang B."/>
            <person name="Hu W."/>
            <person name="Eijk M."/>
            <person name="Tang J."/>
            <person name="Witsenboer H."/>
            <person name="Zhao S."/>
            <person name="Li Z."/>
            <person name="Zhang A."/>
            <person name="Wang D."/>
            <person name="Liang C."/>
        </authorList>
    </citation>
    <scope>NUCLEOTIDE SEQUENCE [LARGE SCALE GENOMIC DNA]</scope>
    <source>
        <strain evidence="1">cv. G1812</strain>
    </source>
</reference>
<name>A0A8R7TH44_TRIUA</name>
<dbReference type="Gramene" id="TuG1812G0200002744.01.T01">
    <property type="protein sequence ID" value="TuG1812G0200002744.01.T01.cds374238"/>
    <property type="gene ID" value="TuG1812G0200002744.01"/>
</dbReference>
<dbReference type="EnsemblPlants" id="TuG1812G0200002744.01.T01">
    <property type="protein sequence ID" value="TuG1812G0200002744.01.T01.cds374238"/>
    <property type="gene ID" value="TuG1812G0200002744.01"/>
</dbReference>
<reference evidence="2" key="1">
    <citation type="journal article" date="2013" name="Nature">
        <title>Draft genome of the wheat A-genome progenitor Triticum urartu.</title>
        <authorList>
            <person name="Ling H.Q."/>
            <person name="Zhao S."/>
            <person name="Liu D."/>
            <person name="Wang J."/>
            <person name="Sun H."/>
            <person name="Zhang C."/>
            <person name="Fan H."/>
            <person name="Li D."/>
            <person name="Dong L."/>
            <person name="Tao Y."/>
            <person name="Gao C."/>
            <person name="Wu H."/>
            <person name="Li Y."/>
            <person name="Cui Y."/>
            <person name="Guo X."/>
            <person name="Zheng S."/>
            <person name="Wang B."/>
            <person name="Yu K."/>
            <person name="Liang Q."/>
            <person name="Yang W."/>
            <person name="Lou X."/>
            <person name="Chen J."/>
            <person name="Feng M."/>
            <person name="Jian J."/>
            <person name="Zhang X."/>
            <person name="Luo G."/>
            <person name="Jiang Y."/>
            <person name="Liu J."/>
            <person name="Wang Z."/>
            <person name="Sha Y."/>
            <person name="Zhang B."/>
            <person name="Wu H."/>
            <person name="Tang D."/>
            <person name="Shen Q."/>
            <person name="Xue P."/>
            <person name="Zou S."/>
            <person name="Wang X."/>
            <person name="Liu X."/>
            <person name="Wang F."/>
            <person name="Yang Y."/>
            <person name="An X."/>
            <person name="Dong Z."/>
            <person name="Zhang K."/>
            <person name="Zhang X."/>
            <person name="Luo M.C."/>
            <person name="Dvorak J."/>
            <person name="Tong Y."/>
            <person name="Wang J."/>
            <person name="Yang H."/>
            <person name="Li Z."/>
            <person name="Wang D."/>
            <person name="Zhang A."/>
            <person name="Wang J."/>
        </authorList>
    </citation>
    <scope>NUCLEOTIDE SEQUENCE</scope>
    <source>
        <strain evidence="2">cv. G1812</strain>
    </source>
</reference>
<dbReference type="AlphaFoldDB" id="A0A8R7TH44"/>
<organism evidence="1 2">
    <name type="scientific">Triticum urartu</name>
    <name type="common">Red wild einkorn</name>
    <name type="synonym">Crithodium urartu</name>
    <dbReference type="NCBI Taxonomy" id="4572"/>
    <lineage>
        <taxon>Eukaryota</taxon>
        <taxon>Viridiplantae</taxon>
        <taxon>Streptophyta</taxon>
        <taxon>Embryophyta</taxon>
        <taxon>Tracheophyta</taxon>
        <taxon>Spermatophyta</taxon>
        <taxon>Magnoliopsida</taxon>
        <taxon>Liliopsida</taxon>
        <taxon>Poales</taxon>
        <taxon>Poaceae</taxon>
        <taxon>BOP clade</taxon>
        <taxon>Pooideae</taxon>
        <taxon>Triticodae</taxon>
        <taxon>Triticeae</taxon>
        <taxon>Triticinae</taxon>
        <taxon>Triticum</taxon>
    </lineage>
</organism>
<accession>A0A8R7TH44</accession>
<proteinExistence type="predicted"/>
<dbReference type="InterPro" id="IPR021109">
    <property type="entry name" value="Peptidase_aspartic_dom_sf"/>
</dbReference>
<dbReference type="PANTHER" id="PTHR15503:SF45">
    <property type="entry name" value="RNA-DIRECTED DNA POLYMERASE HOMOLOG"/>
    <property type="match status" value="1"/>
</dbReference>
<reference evidence="1" key="3">
    <citation type="submission" date="2022-06" db="UniProtKB">
        <authorList>
            <consortium name="EnsemblPlants"/>
        </authorList>
    </citation>
    <scope>IDENTIFICATION</scope>
</reference>
<dbReference type="Gene3D" id="2.40.70.10">
    <property type="entry name" value="Acid Proteases"/>
    <property type="match status" value="1"/>
</dbReference>